<evidence type="ECO:0000256" key="3">
    <source>
        <dbReference type="SAM" id="MobiDB-lite"/>
    </source>
</evidence>
<dbReference type="OrthoDB" id="7663at2157"/>
<dbReference type="Pfam" id="PF00127">
    <property type="entry name" value="Copper-bind"/>
    <property type="match status" value="1"/>
</dbReference>
<protein>
    <recommendedName>
        <fullName evidence="5">Blue (type 1) copper domain-containing protein</fullName>
    </recommendedName>
</protein>
<dbReference type="GO" id="GO:0005507">
    <property type="term" value="F:copper ion binding"/>
    <property type="evidence" value="ECO:0007669"/>
    <property type="project" value="InterPro"/>
</dbReference>
<feature type="compositionally biased region" description="Low complexity" evidence="3">
    <location>
        <begin position="381"/>
        <end position="423"/>
    </location>
</feature>
<dbReference type="PANTHER" id="PTHR36507:SF1">
    <property type="entry name" value="BLL1555 PROTEIN"/>
    <property type="match status" value="1"/>
</dbReference>
<dbReference type="Gene3D" id="2.60.40.420">
    <property type="entry name" value="Cupredoxins - blue copper proteins"/>
    <property type="match status" value="1"/>
</dbReference>
<organism evidence="6 7">
    <name type="scientific">Nitrosotalea sinensis</name>
    <dbReference type="NCBI Taxonomy" id="1499975"/>
    <lineage>
        <taxon>Archaea</taxon>
        <taxon>Nitrososphaerota</taxon>
        <taxon>Nitrososphaeria</taxon>
        <taxon>Nitrosotaleales</taxon>
        <taxon>Nitrosotaleaceae</taxon>
        <taxon>Nitrosotalea</taxon>
    </lineage>
</organism>
<dbReference type="Proteomes" id="UP000232412">
    <property type="component" value="Unassembled WGS sequence"/>
</dbReference>
<accession>A0A2H1EFE9</accession>
<evidence type="ECO:0000313" key="7">
    <source>
        <dbReference type="Proteomes" id="UP000232412"/>
    </source>
</evidence>
<reference evidence="7" key="1">
    <citation type="submission" date="2016-12" db="EMBL/GenBank/DDBJ databases">
        <authorList>
            <person name="Herbold C."/>
        </authorList>
    </citation>
    <scope>NUCLEOTIDE SEQUENCE [LARGE SCALE GENOMIC DNA]</scope>
</reference>
<evidence type="ECO:0000256" key="1">
    <source>
        <dbReference type="ARBA" id="ARBA00022723"/>
    </source>
</evidence>
<dbReference type="EMBL" id="FRFC01000002">
    <property type="protein sequence ID" value="SHO43125.1"/>
    <property type="molecule type" value="Genomic_DNA"/>
</dbReference>
<dbReference type="InterPro" id="IPR052721">
    <property type="entry name" value="ET_Amicyanin"/>
</dbReference>
<keyword evidence="4" id="KW-1133">Transmembrane helix</keyword>
<evidence type="ECO:0000256" key="2">
    <source>
        <dbReference type="ARBA" id="ARBA00023008"/>
    </source>
</evidence>
<dbReference type="AlphaFoldDB" id="A0A2H1EFE9"/>
<gene>
    <name evidence="6" type="ORF">NSIN_100009</name>
</gene>
<name>A0A2H1EFE9_9ARCH</name>
<dbReference type="GO" id="GO:0009055">
    <property type="term" value="F:electron transfer activity"/>
    <property type="evidence" value="ECO:0007669"/>
    <property type="project" value="InterPro"/>
</dbReference>
<keyword evidence="4" id="KW-0812">Transmembrane</keyword>
<feature type="region of interest" description="Disordered" evidence="3">
    <location>
        <begin position="379"/>
        <end position="423"/>
    </location>
</feature>
<dbReference type="RefSeq" id="WP_101009032.1">
    <property type="nucleotide sequence ID" value="NZ_FRFC01000002.1"/>
</dbReference>
<dbReference type="InterPro" id="IPR008972">
    <property type="entry name" value="Cupredoxin"/>
</dbReference>
<keyword evidence="2" id="KW-0186">Copper</keyword>
<sequence length="555" mass="60241">MQKYSLFAIFALLLISPVAFQSVHATSSTDSWYPGKGLKQGDYFSYNVCWTDWHNCAPLQMNFWIKNETSDGSGWNVVFVAVDGSNTQKGIMTIGKITPDPTSFDPNISDYTGVYRSTVSWLDSFATKDTPKTFDVPAWGRTGSVGGQSVGPVDHEKVTVGAGTFDTYVLGWHKGVDNKIWIDSSVPFPVKAIVYVDVTSGVPPPDYTLELLQMGNSPTEPSFLDVSSTIHKGYSPQCDTPNMEQDSVHDSVTTDSNSMIVEYRYSPSNPHNGCPVEYRIWFEKNSDPSQTYSNTQYDIFTVDDQGKQISSIAQSKGRSSLFAPVGTDDVTTILKGTTPTSHVLIAMLGIGAEGTTPDPTLSGIVKFDIKTQDPFSGFDVSTTGQQNQTTQNNTMTNSTMTNSTTTNSTTVTPMNNTSSNMSMPMKISVSIPKGSTDSNGITYDQKDVSIMPGTTITWTNNDDKPHTITSGSAQAGPDGKFDSGLIQPGQTFSYIFNSTGSYSYFDQPSPWLSGTVTVSTAIPEFPLGSLLIMAIVITLGILFIRINPRLSSVKL</sequence>
<evidence type="ECO:0000256" key="4">
    <source>
        <dbReference type="SAM" id="Phobius"/>
    </source>
</evidence>
<evidence type="ECO:0000259" key="5">
    <source>
        <dbReference type="Pfam" id="PF00127"/>
    </source>
</evidence>
<proteinExistence type="predicted"/>
<keyword evidence="4" id="KW-0472">Membrane</keyword>
<evidence type="ECO:0000313" key="6">
    <source>
        <dbReference type="EMBL" id="SHO43125.1"/>
    </source>
</evidence>
<feature type="transmembrane region" description="Helical" evidence="4">
    <location>
        <begin position="525"/>
        <end position="544"/>
    </location>
</feature>
<keyword evidence="7" id="KW-1185">Reference proteome</keyword>
<dbReference type="InterPro" id="IPR000923">
    <property type="entry name" value="BlueCu_1"/>
</dbReference>
<feature type="domain" description="Blue (type 1) copper" evidence="5">
    <location>
        <begin position="436"/>
        <end position="518"/>
    </location>
</feature>
<dbReference type="PANTHER" id="PTHR36507">
    <property type="entry name" value="BLL1555 PROTEIN"/>
    <property type="match status" value="1"/>
</dbReference>
<keyword evidence="1" id="KW-0479">Metal-binding</keyword>
<dbReference type="SUPFAM" id="SSF49503">
    <property type="entry name" value="Cupredoxins"/>
    <property type="match status" value="1"/>
</dbReference>